<organism evidence="1 2">
    <name type="scientific">Artomyces pyxidatus</name>
    <dbReference type="NCBI Taxonomy" id="48021"/>
    <lineage>
        <taxon>Eukaryota</taxon>
        <taxon>Fungi</taxon>
        <taxon>Dikarya</taxon>
        <taxon>Basidiomycota</taxon>
        <taxon>Agaricomycotina</taxon>
        <taxon>Agaricomycetes</taxon>
        <taxon>Russulales</taxon>
        <taxon>Auriscalpiaceae</taxon>
        <taxon>Artomyces</taxon>
    </lineage>
</organism>
<keyword evidence="2" id="KW-1185">Reference proteome</keyword>
<dbReference type="Proteomes" id="UP000814140">
    <property type="component" value="Unassembled WGS sequence"/>
</dbReference>
<proteinExistence type="predicted"/>
<gene>
    <name evidence="1" type="ORF">BV25DRAFT_1532291</name>
</gene>
<evidence type="ECO:0000313" key="1">
    <source>
        <dbReference type="EMBL" id="KAI0066374.1"/>
    </source>
</evidence>
<reference evidence="1" key="1">
    <citation type="submission" date="2021-03" db="EMBL/GenBank/DDBJ databases">
        <authorList>
            <consortium name="DOE Joint Genome Institute"/>
            <person name="Ahrendt S."/>
            <person name="Looney B.P."/>
            <person name="Miyauchi S."/>
            <person name="Morin E."/>
            <person name="Drula E."/>
            <person name="Courty P.E."/>
            <person name="Chicoki N."/>
            <person name="Fauchery L."/>
            <person name="Kohler A."/>
            <person name="Kuo A."/>
            <person name="Labutti K."/>
            <person name="Pangilinan J."/>
            <person name="Lipzen A."/>
            <person name="Riley R."/>
            <person name="Andreopoulos W."/>
            <person name="He G."/>
            <person name="Johnson J."/>
            <person name="Barry K.W."/>
            <person name="Grigoriev I.V."/>
            <person name="Nagy L."/>
            <person name="Hibbett D."/>
            <person name="Henrissat B."/>
            <person name="Matheny P.B."/>
            <person name="Labbe J."/>
            <person name="Martin F."/>
        </authorList>
    </citation>
    <scope>NUCLEOTIDE SEQUENCE</scope>
    <source>
        <strain evidence="1">HHB10654</strain>
    </source>
</reference>
<evidence type="ECO:0000313" key="2">
    <source>
        <dbReference type="Proteomes" id="UP000814140"/>
    </source>
</evidence>
<sequence length="264" mass="29483">MTNIPPLRHMRTFNRPLGPRHAGPAAQPLSPVSAKHRPVHTWFFPPPQVLSARRAVLRLLRRVLPTTFRAMVPTMVPVCRPGRRPAVLMRRLIRPSLPYPACAPTPIPACSPPPAAVPTSQEHPSLAPLASDSPLTSTHLAHQSRRRACPRCWLSDRPPSCQSPAPDSPPSRRPGTSFVPQSIFACAAPAQQYNRAVRAPNPRTRAVRTFPWNPPADLDRKFFSRHHDACSHLCSQHNPPTREALSPAPLQQRHKAKVYRQRVR</sequence>
<comment type="caution">
    <text evidence="1">The sequence shown here is derived from an EMBL/GenBank/DDBJ whole genome shotgun (WGS) entry which is preliminary data.</text>
</comment>
<protein>
    <submittedName>
        <fullName evidence="1">Uncharacterized protein</fullName>
    </submittedName>
</protein>
<accession>A0ACB8TD76</accession>
<name>A0ACB8TD76_9AGAM</name>
<reference evidence="1" key="2">
    <citation type="journal article" date="2022" name="New Phytol.">
        <title>Evolutionary transition to the ectomycorrhizal habit in the genomes of a hyperdiverse lineage of mushroom-forming fungi.</title>
        <authorList>
            <person name="Looney B."/>
            <person name="Miyauchi S."/>
            <person name="Morin E."/>
            <person name="Drula E."/>
            <person name="Courty P.E."/>
            <person name="Kohler A."/>
            <person name="Kuo A."/>
            <person name="LaButti K."/>
            <person name="Pangilinan J."/>
            <person name="Lipzen A."/>
            <person name="Riley R."/>
            <person name="Andreopoulos W."/>
            <person name="He G."/>
            <person name="Johnson J."/>
            <person name="Nolan M."/>
            <person name="Tritt A."/>
            <person name="Barry K.W."/>
            <person name="Grigoriev I.V."/>
            <person name="Nagy L.G."/>
            <person name="Hibbett D."/>
            <person name="Henrissat B."/>
            <person name="Matheny P.B."/>
            <person name="Labbe J."/>
            <person name="Martin F.M."/>
        </authorList>
    </citation>
    <scope>NUCLEOTIDE SEQUENCE</scope>
    <source>
        <strain evidence="1">HHB10654</strain>
    </source>
</reference>
<dbReference type="EMBL" id="MU277193">
    <property type="protein sequence ID" value="KAI0066374.1"/>
    <property type="molecule type" value="Genomic_DNA"/>
</dbReference>